<evidence type="ECO:0000259" key="13">
    <source>
        <dbReference type="Pfam" id="PF00263"/>
    </source>
</evidence>
<name>A0AA87Q8F0_RHIRH</name>
<feature type="chain" id="PRO_5041639023" evidence="12">
    <location>
        <begin position="22"/>
        <end position="714"/>
    </location>
</feature>
<evidence type="ECO:0000256" key="11">
    <source>
        <dbReference type="SAM" id="MobiDB-lite"/>
    </source>
</evidence>
<feature type="domain" description="Type II/III secretion system secretin-like" evidence="13">
    <location>
        <begin position="507"/>
        <end position="673"/>
    </location>
</feature>
<dbReference type="RefSeq" id="WP_015918156.1">
    <property type="nucleotide sequence ID" value="NZ_BAYX01000006.1"/>
</dbReference>
<dbReference type="InterPro" id="IPR005644">
    <property type="entry name" value="NolW-like"/>
</dbReference>
<organism evidence="16 17">
    <name type="scientific">Rhizobium rhizogenes NBRC 13257</name>
    <dbReference type="NCBI Taxonomy" id="1220581"/>
    <lineage>
        <taxon>Bacteria</taxon>
        <taxon>Pseudomonadati</taxon>
        <taxon>Pseudomonadota</taxon>
        <taxon>Alphaproteobacteria</taxon>
        <taxon>Hyphomicrobiales</taxon>
        <taxon>Rhizobiaceae</taxon>
        <taxon>Rhizobium/Agrobacterium group</taxon>
        <taxon>Rhizobium</taxon>
    </lineage>
</organism>
<evidence type="ECO:0000259" key="15">
    <source>
        <dbReference type="Pfam" id="PF21305"/>
    </source>
</evidence>
<protein>
    <submittedName>
        <fullName evidence="16">Type II secretion system protein D</fullName>
    </submittedName>
</protein>
<dbReference type="NCBIfam" id="TIGR02517">
    <property type="entry name" value="type_II_gspD"/>
    <property type="match status" value="1"/>
</dbReference>
<feature type="domain" description="NolW-like" evidence="14">
    <location>
        <begin position="259"/>
        <end position="322"/>
    </location>
</feature>
<evidence type="ECO:0000313" key="16">
    <source>
        <dbReference type="EMBL" id="GAJ93412.1"/>
    </source>
</evidence>
<dbReference type="InterPro" id="IPR001775">
    <property type="entry name" value="GspD/PilQ"/>
</dbReference>
<dbReference type="Gene3D" id="3.30.1370.120">
    <property type="match status" value="3"/>
</dbReference>
<evidence type="ECO:0000256" key="4">
    <source>
        <dbReference type="ARBA" id="ARBA00022452"/>
    </source>
</evidence>
<reference evidence="16 17" key="1">
    <citation type="submission" date="2014-05" db="EMBL/GenBank/DDBJ databases">
        <title>Whole genome shotgun sequence of Rhizobium rhizogenes NBRC 13257.</title>
        <authorList>
            <person name="Katano-Makiyama Y."/>
            <person name="Hosoyama A."/>
            <person name="Hashimoto M."/>
            <person name="Hosoyama Y."/>
            <person name="Noguchi M."/>
            <person name="Tsuchikane K."/>
            <person name="Kimura A."/>
            <person name="Ohji S."/>
            <person name="Ichikawa N."/>
            <person name="Yamazoe A."/>
            <person name="Fujita N."/>
        </authorList>
    </citation>
    <scope>NUCLEOTIDE SEQUENCE [LARGE SCALE GENOMIC DNA]</scope>
    <source>
        <strain evidence="16 17">NBRC 13257</strain>
    </source>
</reference>
<proteinExistence type="inferred from homology"/>
<dbReference type="Pfam" id="PF00263">
    <property type="entry name" value="Secretin"/>
    <property type="match status" value="1"/>
</dbReference>
<keyword evidence="8" id="KW-0472">Membrane</keyword>
<dbReference type="EMBL" id="BAYX01000006">
    <property type="protein sequence ID" value="GAJ93412.1"/>
    <property type="molecule type" value="Genomic_DNA"/>
</dbReference>
<feature type="domain" description="NolW-like" evidence="14">
    <location>
        <begin position="332"/>
        <end position="444"/>
    </location>
</feature>
<evidence type="ECO:0000256" key="6">
    <source>
        <dbReference type="ARBA" id="ARBA00022729"/>
    </source>
</evidence>
<comment type="caution">
    <text evidence="16">The sequence shown here is derived from an EMBL/GenBank/DDBJ whole genome shotgun (WGS) entry which is preliminary data.</text>
</comment>
<keyword evidence="4" id="KW-1134">Transmembrane beta strand</keyword>
<accession>A0AA87Q8F0</accession>
<evidence type="ECO:0000259" key="14">
    <source>
        <dbReference type="Pfam" id="PF03958"/>
    </source>
</evidence>
<dbReference type="AlphaFoldDB" id="A0AA87Q8F0"/>
<sequence>MKFLKAAHAALVLLLAGCVSSDPVDNVFSDKLLQLDARGKPLPVTTSGTSSLLTNGSSANAFVGATQQGNESFVSQGAPAFSVEKRISGGEGYTLNLVDAPISAAAKSILGDILKVSYVVDPRVNGKVTLQTSQPVSRDALVDILESALAVNGAAIVRKGDSYQIVPIGNSFSTTPAVTVPSATPSGPGVRVQVIELRFIGAEEMKSILEPISRPGSILRADTARNLLMLAGSNADLSAMRDAIATFDVDWMKGMSVALHPLKASQPADVAKELNTIFGTQDGPNAKLIKFVPNDRLNAVLVITSRRAYLSQAADWINKLDRIASTNEKQLFVYNIQNRPAKELAQVLQSVIAGQEKSAPSSSNAVAPDMAPTTLTGDATTTEPAAANTNMASATASASTTAGDSTHTSVVADVENNALLISTTQREYEHIEQILKQLDVMPTQVLIEAVIAEVTLNDQLKFGLRWFFENGKFGVGLSDLSDGSTGASFPGFAWTFASSNVGATLNALSSITNVNIVSAPTLMALNNQKATLQVGDQVPIVTQQSASTTSSNTAIVSSIDLKDTGVILTVLPRVNSSGRVMLDIQQEVSNVVKTTTSGIDSPTIQQRKLSTKVIVDDNESVALGGLIQQSNTLNHSQVPILGKMPIFGNAFKNKEDTINKTELIIFIKPRIVRDVRQARDVTEEFRNQLNLSSAVQKRRGGNSELEQDLKRLEY</sequence>
<evidence type="ECO:0000256" key="10">
    <source>
        <dbReference type="RuleBase" id="RU004004"/>
    </source>
</evidence>
<dbReference type="Proteomes" id="UP000026941">
    <property type="component" value="Unassembled WGS sequence"/>
</dbReference>
<keyword evidence="7" id="KW-0653">Protein transport</keyword>
<dbReference type="InterPro" id="IPR013356">
    <property type="entry name" value="T2SS_GspD"/>
</dbReference>
<dbReference type="InterPro" id="IPR049371">
    <property type="entry name" value="GspD-like_N0"/>
</dbReference>
<evidence type="ECO:0000256" key="3">
    <source>
        <dbReference type="ARBA" id="ARBA00022448"/>
    </source>
</evidence>
<dbReference type="PANTHER" id="PTHR30332">
    <property type="entry name" value="PROBABLE GENERAL SECRETION PATHWAY PROTEIN D"/>
    <property type="match status" value="1"/>
</dbReference>
<keyword evidence="9" id="KW-0998">Cell outer membrane</keyword>
<evidence type="ECO:0000256" key="7">
    <source>
        <dbReference type="ARBA" id="ARBA00022927"/>
    </source>
</evidence>
<dbReference type="GO" id="GO:0015628">
    <property type="term" value="P:protein secretion by the type II secretion system"/>
    <property type="evidence" value="ECO:0007669"/>
    <property type="project" value="InterPro"/>
</dbReference>
<dbReference type="PROSITE" id="PS51257">
    <property type="entry name" value="PROKAR_LIPOPROTEIN"/>
    <property type="match status" value="1"/>
</dbReference>
<comment type="similarity">
    <text evidence="2">Belongs to the bacterial secretin family. GSP D subfamily.</text>
</comment>
<dbReference type="PRINTS" id="PR00811">
    <property type="entry name" value="BCTERIALGSPD"/>
</dbReference>
<keyword evidence="3 10" id="KW-0813">Transport</keyword>
<comment type="subcellular location">
    <subcellularLocation>
        <location evidence="1 10">Cell outer membrane</location>
    </subcellularLocation>
</comment>
<keyword evidence="6 12" id="KW-0732">Signal</keyword>
<dbReference type="Pfam" id="PF21305">
    <property type="entry name" value="type_II_gspD_N0"/>
    <property type="match status" value="1"/>
</dbReference>
<feature type="domain" description="GspD-like N0" evidence="15">
    <location>
        <begin position="95"/>
        <end position="165"/>
    </location>
</feature>
<gene>
    <name evidence="16" type="ORF">RRH01S_06_00310</name>
</gene>
<evidence type="ECO:0000256" key="9">
    <source>
        <dbReference type="ARBA" id="ARBA00023237"/>
    </source>
</evidence>
<evidence type="ECO:0000256" key="8">
    <source>
        <dbReference type="ARBA" id="ARBA00023136"/>
    </source>
</evidence>
<dbReference type="PANTHER" id="PTHR30332:SF25">
    <property type="entry name" value="SECRETIN XPSD"/>
    <property type="match status" value="1"/>
</dbReference>
<evidence type="ECO:0000256" key="12">
    <source>
        <dbReference type="SAM" id="SignalP"/>
    </source>
</evidence>
<feature type="domain" description="NolW-like" evidence="14">
    <location>
        <begin position="192"/>
        <end position="252"/>
    </location>
</feature>
<dbReference type="PRINTS" id="PR01032">
    <property type="entry name" value="PHAGEIV"/>
</dbReference>
<evidence type="ECO:0000256" key="5">
    <source>
        <dbReference type="ARBA" id="ARBA00022692"/>
    </source>
</evidence>
<feature type="signal peptide" evidence="12">
    <location>
        <begin position="1"/>
        <end position="21"/>
    </location>
</feature>
<dbReference type="Pfam" id="PF03958">
    <property type="entry name" value="Secretin_N"/>
    <property type="match status" value="3"/>
</dbReference>
<dbReference type="InterPro" id="IPR004846">
    <property type="entry name" value="T2SS/T3SS_dom"/>
</dbReference>
<dbReference type="GO" id="GO:0009279">
    <property type="term" value="C:cell outer membrane"/>
    <property type="evidence" value="ECO:0007669"/>
    <property type="project" value="UniProtKB-SubCell"/>
</dbReference>
<feature type="region of interest" description="Disordered" evidence="11">
    <location>
        <begin position="358"/>
        <end position="381"/>
    </location>
</feature>
<evidence type="ECO:0000313" key="17">
    <source>
        <dbReference type="Proteomes" id="UP000026941"/>
    </source>
</evidence>
<evidence type="ECO:0000256" key="2">
    <source>
        <dbReference type="ARBA" id="ARBA00006980"/>
    </source>
</evidence>
<dbReference type="InterPro" id="IPR050810">
    <property type="entry name" value="Bact_Secretion_Sys_Channel"/>
</dbReference>
<keyword evidence="5" id="KW-0812">Transmembrane</keyword>
<dbReference type="GO" id="GO:0015627">
    <property type="term" value="C:type II protein secretion system complex"/>
    <property type="evidence" value="ECO:0007669"/>
    <property type="project" value="InterPro"/>
</dbReference>
<dbReference type="InterPro" id="IPR038591">
    <property type="entry name" value="NolW-like_sf"/>
</dbReference>
<evidence type="ECO:0000256" key="1">
    <source>
        <dbReference type="ARBA" id="ARBA00004442"/>
    </source>
</evidence>